<evidence type="ECO:0000256" key="2">
    <source>
        <dbReference type="SAM" id="MobiDB-lite"/>
    </source>
</evidence>
<gene>
    <name evidence="6" type="ORF">CLV85_0949</name>
</gene>
<comment type="similarity">
    <text evidence="1">Belongs to the ATP-dependent AMP-binding enzyme family.</text>
</comment>
<accession>A0A2M9D7Z8</accession>
<proteinExistence type="inferred from homology"/>
<dbReference type="InterPro" id="IPR045851">
    <property type="entry name" value="AMP-bd_C_sf"/>
</dbReference>
<evidence type="ECO:0000313" key="6">
    <source>
        <dbReference type="EMBL" id="PJJ81768.1"/>
    </source>
</evidence>
<dbReference type="Pfam" id="PF13193">
    <property type="entry name" value="AMP-binding_C"/>
    <property type="match status" value="1"/>
</dbReference>
<feature type="region of interest" description="Disordered" evidence="2">
    <location>
        <begin position="1"/>
        <end position="20"/>
    </location>
</feature>
<sequence>MPDAPSLERVSAQTAAARLRQQSGSYAETYEHSRSAPDEFWLQQADRVDWITPPTLSSPSQADQPGTDQGCWFADGTMNMSANVLDRHVAAGRGSNPALITDSAMTGEQNVLTYAELLERVSTFAGGLQELGVSAGDRVLIYLPMISEAVVAMLACARIGAVHSVVFGGFAANELAVRINDATPSVIVTATGGLEPTRQVEYLPIVHQAIGLSSGSVRHVIVKDRPQIPGDITEYATGTASGGSLDVAWLDWDELETGARAAAPVEMRSQDPLYILYTSGTTGSPKGVVRDTGGYAVALQWAMTNIYAVGHDSTIFTASDVGWVVGHSFIVYGPLLAGAATVLYEGKPIGTPDAGAFWRIIQEHSVDVLYTAPTALRAIRREDPTLDELEKYDTSSLQAIYLAGERLDTETWHWANDGIRVPIVDHWWQTETGWPICANPRGLQQLESKAGSTGVPMPGFIPRILDREGNDVTQPGTEGNIAIQLPLPPGGLIGLWGSAERFANSYLTEFPGYYATGDAGYFDDDGYLFVMGRTDDVINVAGHRLSTGSFEEVISQHPDVAECAVLGLHDELKGQRAAAFITMKHGRNRVESDLAIELVALVREVIGPVAAFRDVMVVERLPKTRSGKILRKTIRQIFDGEDVRIPPTIEDVTVLDAIYTAAGRTRAL</sequence>
<dbReference type="PANTHER" id="PTHR43347">
    <property type="entry name" value="ACYL-COA SYNTHETASE"/>
    <property type="match status" value="1"/>
</dbReference>
<feature type="domain" description="Acetyl-coenzyme A synthetase N-terminal" evidence="5">
    <location>
        <begin position="26"/>
        <end position="84"/>
    </location>
</feature>
<dbReference type="GO" id="GO:0050218">
    <property type="term" value="F:propionate-CoA ligase activity"/>
    <property type="evidence" value="ECO:0007669"/>
    <property type="project" value="TreeGrafter"/>
</dbReference>
<evidence type="ECO:0000259" key="4">
    <source>
        <dbReference type="Pfam" id="PF13193"/>
    </source>
</evidence>
<dbReference type="SUPFAM" id="SSF56801">
    <property type="entry name" value="Acetyl-CoA synthetase-like"/>
    <property type="match status" value="1"/>
</dbReference>
<reference evidence="6 7" key="1">
    <citation type="submission" date="2017-11" db="EMBL/GenBank/DDBJ databases">
        <title>Genomic Encyclopedia of Archaeal and Bacterial Type Strains, Phase II (KMG-II): From Individual Species to Whole Genera.</title>
        <authorList>
            <person name="Goeker M."/>
        </authorList>
    </citation>
    <scope>NUCLEOTIDE SEQUENCE [LARGE SCALE GENOMIC DNA]</scope>
    <source>
        <strain evidence="6 7">DSM 16400</strain>
    </source>
</reference>
<evidence type="ECO:0000259" key="5">
    <source>
        <dbReference type="Pfam" id="PF16177"/>
    </source>
</evidence>
<dbReference type="InterPro" id="IPR042099">
    <property type="entry name" value="ANL_N_sf"/>
</dbReference>
<dbReference type="Pfam" id="PF16177">
    <property type="entry name" value="ACAS_N"/>
    <property type="match status" value="1"/>
</dbReference>
<name>A0A2M9D7Z8_9MICO</name>
<dbReference type="InterPro" id="IPR020845">
    <property type="entry name" value="AMP-binding_CS"/>
</dbReference>
<evidence type="ECO:0000313" key="7">
    <source>
        <dbReference type="Proteomes" id="UP000231742"/>
    </source>
</evidence>
<dbReference type="Pfam" id="PF00501">
    <property type="entry name" value="AMP-binding"/>
    <property type="match status" value="1"/>
</dbReference>
<dbReference type="EMBL" id="PGFH01000001">
    <property type="protein sequence ID" value="PJJ81768.1"/>
    <property type="molecule type" value="Genomic_DNA"/>
</dbReference>
<dbReference type="Gene3D" id="3.30.300.30">
    <property type="match status" value="1"/>
</dbReference>
<dbReference type="PROSITE" id="PS00455">
    <property type="entry name" value="AMP_BINDING"/>
    <property type="match status" value="1"/>
</dbReference>
<dbReference type="AlphaFoldDB" id="A0A2M9D7Z8"/>
<evidence type="ECO:0000256" key="1">
    <source>
        <dbReference type="ARBA" id="ARBA00006432"/>
    </source>
</evidence>
<dbReference type="Proteomes" id="UP000231742">
    <property type="component" value="Unassembled WGS sequence"/>
</dbReference>
<dbReference type="InterPro" id="IPR025110">
    <property type="entry name" value="AMP-bd_C"/>
</dbReference>
<dbReference type="InterPro" id="IPR000873">
    <property type="entry name" value="AMP-dep_synth/lig_dom"/>
</dbReference>
<dbReference type="InterPro" id="IPR032387">
    <property type="entry name" value="ACAS_N"/>
</dbReference>
<organism evidence="6 7">
    <name type="scientific">Salinibacterium amurskyense</name>
    <dbReference type="NCBI Taxonomy" id="205941"/>
    <lineage>
        <taxon>Bacteria</taxon>
        <taxon>Bacillati</taxon>
        <taxon>Actinomycetota</taxon>
        <taxon>Actinomycetes</taxon>
        <taxon>Micrococcales</taxon>
        <taxon>Microbacteriaceae</taxon>
        <taxon>Salinibacterium</taxon>
    </lineage>
</organism>
<evidence type="ECO:0000259" key="3">
    <source>
        <dbReference type="Pfam" id="PF00501"/>
    </source>
</evidence>
<keyword evidence="7" id="KW-1185">Reference proteome</keyword>
<protein>
    <submittedName>
        <fullName evidence="6">Propionyl-CoA synthetase</fullName>
    </submittedName>
</protein>
<dbReference type="PANTHER" id="PTHR43347:SF3">
    <property type="entry name" value="ACYL-COA SYNTHETASE SHORT-CHAIN FAMILY MEMBER 3, MITOCHONDRIAL"/>
    <property type="match status" value="1"/>
</dbReference>
<feature type="domain" description="AMP-dependent synthetase/ligase" evidence="3">
    <location>
        <begin position="89"/>
        <end position="484"/>
    </location>
</feature>
<dbReference type="OrthoDB" id="9803968at2"/>
<comment type="caution">
    <text evidence="6">The sequence shown here is derived from an EMBL/GenBank/DDBJ whole genome shotgun (WGS) entry which is preliminary data.</text>
</comment>
<feature type="domain" description="AMP-binding enzyme C-terminal" evidence="4">
    <location>
        <begin position="550"/>
        <end position="628"/>
    </location>
</feature>
<dbReference type="RefSeq" id="WP_100388424.1">
    <property type="nucleotide sequence ID" value="NZ_BMZU01000001.1"/>
</dbReference>
<dbReference type="Gene3D" id="3.40.50.12780">
    <property type="entry name" value="N-terminal domain of ligase-like"/>
    <property type="match status" value="1"/>
</dbReference>